<dbReference type="SUPFAM" id="SSF54211">
    <property type="entry name" value="Ribosomal protein S5 domain 2-like"/>
    <property type="match status" value="1"/>
</dbReference>
<dbReference type="GO" id="GO:0005524">
    <property type="term" value="F:ATP binding"/>
    <property type="evidence" value="ECO:0007669"/>
    <property type="project" value="UniProtKB-KW"/>
</dbReference>
<dbReference type="AlphaFoldDB" id="A0A0F0CJ30"/>
<evidence type="ECO:0000256" key="2">
    <source>
        <dbReference type="ARBA" id="ARBA00022741"/>
    </source>
</evidence>
<dbReference type="CDD" id="cd00009">
    <property type="entry name" value="AAA"/>
    <property type="match status" value="1"/>
</dbReference>
<dbReference type="Proteomes" id="UP000033428">
    <property type="component" value="Unassembled WGS sequence"/>
</dbReference>
<keyword evidence="6" id="KW-1185">Reference proteome</keyword>
<dbReference type="PRINTS" id="PR01657">
    <property type="entry name" value="MCMFAMILY"/>
</dbReference>
<comment type="similarity">
    <text evidence="1">Belongs to the Mg-chelatase subunits D/I family. ComM subfamily.</text>
</comment>
<organism evidence="5 6">
    <name type="scientific">Candidatus Omnitrophus magneticus</name>
    <dbReference type="NCBI Taxonomy" id="1609969"/>
    <lineage>
        <taxon>Bacteria</taxon>
        <taxon>Pseudomonadati</taxon>
        <taxon>Candidatus Omnitrophota</taxon>
        <taxon>Candidatus Omnitrophus</taxon>
    </lineage>
</organism>
<dbReference type="SMART" id="SM00382">
    <property type="entry name" value="AAA"/>
    <property type="match status" value="1"/>
</dbReference>
<dbReference type="EMBL" id="JYNY01000626">
    <property type="protein sequence ID" value="KJJ83303.1"/>
    <property type="molecule type" value="Genomic_DNA"/>
</dbReference>
<dbReference type="InterPro" id="IPR027417">
    <property type="entry name" value="P-loop_NTPase"/>
</dbReference>
<evidence type="ECO:0000256" key="1">
    <source>
        <dbReference type="ARBA" id="ARBA00006354"/>
    </source>
</evidence>
<dbReference type="InterPro" id="IPR004482">
    <property type="entry name" value="Mg_chelat-rel"/>
</dbReference>
<dbReference type="Pfam" id="PF13335">
    <property type="entry name" value="Mg_chelatase_C"/>
    <property type="match status" value="1"/>
</dbReference>
<dbReference type="GO" id="GO:0003677">
    <property type="term" value="F:DNA binding"/>
    <property type="evidence" value="ECO:0007669"/>
    <property type="project" value="InterPro"/>
</dbReference>
<keyword evidence="3" id="KW-0067">ATP-binding</keyword>
<evidence type="ECO:0000313" key="5">
    <source>
        <dbReference type="EMBL" id="KJJ83303.1"/>
    </source>
</evidence>
<dbReference type="Pfam" id="PF01078">
    <property type="entry name" value="Mg_chelatase"/>
    <property type="match status" value="1"/>
</dbReference>
<gene>
    <name evidence="5" type="ORF">OMAG_002847</name>
</gene>
<protein>
    <submittedName>
        <fullName evidence="5">Magnesium chelatase</fullName>
    </submittedName>
</protein>
<dbReference type="InterPro" id="IPR045006">
    <property type="entry name" value="CHLI-like"/>
</dbReference>
<dbReference type="Pfam" id="PF13541">
    <property type="entry name" value="ChlI"/>
    <property type="match status" value="1"/>
</dbReference>
<dbReference type="SUPFAM" id="SSF52540">
    <property type="entry name" value="P-loop containing nucleoside triphosphate hydrolases"/>
    <property type="match status" value="1"/>
</dbReference>
<dbReference type="Gene3D" id="3.30.230.10">
    <property type="match status" value="1"/>
</dbReference>
<accession>A0A0F0CJ30</accession>
<evidence type="ECO:0000313" key="6">
    <source>
        <dbReference type="Proteomes" id="UP000033428"/>
    </source>
</evidence>
<dbReference type="Gene3D" id="3.40.50.300">
    <property type="entry name" value="P-loop containing nucleotide triphosphate hydrolases"/>
    <property type="match status" value="1"/>
</dbReference>
<dbReference type="PANTHER" id="PTHR32039:SF7">
    <property type="entry name" value="COMPETENCE PROTEIN COMM"/>
    <property type="match status" value="1"/>
</dbReference>
<keyword evidence="2" id="KW-0547">Nucleotide-binding</keyword>
<dbReference type="InterPro" id="IPR025158">
    <property type="entry name" value="Mg_chelat-rel_C"/>
</dbReference>
<dbReference type="NCBIfam" id="TIGR00368">
    <property type="entry name" value="YifB family Mg chelatase-like AAA ATPase"/>
    <property type="match status" value="1"/>
</dbReference>
<name>A0A0F0CJ30_9BACT</name>
<dbReference type="InterPro" id="IPR014721">
    <property type="entry name" value="Ribsml_uS5_D2-typ_fold_subgr"/>
</dbReference>
<feature type="domain" description="AAA+ ATPase" evidence="4">
    <location>
        <begin position="211"/>
        <end position="393"/>
    </location>
</feature>
<sequence>MLAKVHSGCVIGIDAYPIDVEVDITNGLPSFNVIGLPDVSIRESRGRIKPAIKNSGLFFPAQKITVNLSPADIKKEGAGFDLPIAIGILTALGVIRQEDIDGILFCGELSLTGKLKAVRGALPVAISLSHKYHTFIVPEENSIETANVKNVTVYGAECLRDVVDHLKNIKKFIPVEDSKTYPPSAADNTIDFKDVKGQERIKRALEVAASGSHNVLLIGPPGSGKSMLVKRFPTILPRMTDNESLEATKIYSISGELKNGYILRERPFRSPHHTISYAAMAGGGSSPMPGEISLAHNGVLFLDEFPEFRRDVLETLRQPLESGEIIISRAERAVRYPSKFILIAAMNPCPCGYFTDKKKACQCSSNQIHKYLSKISGPLLDRIDIHIEVPRLNYETLSQKKTGETSIEIKNRVEKTIAIQQKRVDEKIARANYNGYLTSQDIEIFCVLSNESKNLLKSAIVELGMSARAYDKIMKISRTIADMDNSEIIEAHHLGEAISYRCLDKNIWP</sequence>
<dbReference type="InterPro" id="IPR000523">
    <property type="entry name" value="Mg_chelatse_chII-like_cat_dom"/>
</dbReference>
<dbReference type="InterPro" id="IPR001208">
    <property type="entry name" value="MCM_dom"/>
</dbReference>
<dbReference type="InterPro" id="IPR020568">
    <property type="entry name" value="Ribosomal_Su5_D2-typ_SF"/>
</dbReference>
<comment type="caution">
    <text evidence="5">The sequence shown here is derived from an EMBL/GenBank/DDBJ whole genome shotgun (WGS) entry which is preliminary data.</text>
</comment>
<proteinExistence type="inferred from homology"/>
<dbReference type="InterPro" id="IPR003593">
    <property type="entry name" value="AAA+_ATPase"/>
</dbReference>
<dbReference type="PANTHER" id="PTHR32039">
    <property type="entry name" value="MAGNESIUM-CHELATASE SUBUNIT CHLI"/>
    <property type="match status" value="1"/>
</dbReference>
<evidence type="ECO:0000256" key="3">
    <source>
        <dbReference type="ARBA" id="ARBA00022840"/>
    </source>
</evidence>
<evidence type="ECO:0000259" key="4">
    <source>
        <dbReference type="SMART" id="SM00382"/>
    </source>
</evidence>
<dbReference type="PATRIC" id="fig|1609969.3.peg.3059"/>
<reference evidence="5 6" key="1">
    <citation type="submission" date="2015-02" db="EMBL/GenBank/DDBJ databases">
        <title>Single-cell genomics of uncultivated deep-branching MTB reveals a conserved set of magnetosome genes.</title>
        <authorList>
            <person name="Kolinko S."/>
            <person name="Richter M."/>
            <person name="Glockner F.O."/>
            <person name="Brachmann A."/>
            <person name="Schuler D."/>
        </authorList>
    </citation>
    <scope>NUCLEOTIDE SEQUENCE [LARGE SCALE GENOMIC DNA]</scope>
    <source>
        <strain evidence="5">SKK-01</strain>
    </source>
</reference>